<dbReference type="InterPro" id="IPR002123">
    <property type="entry name" value="Plipid/glycerol_acylTrfase"/>
</dbReference>
<comment type="pathway">
    <text evidence="1">Lipid metabolism.</text>
</comment>
<dbReference type="Pfam" id="PF01553">
    <property type="entry name" value="Acyltransferase"/>
    <property type="match status" value="1"/>
</dbReference>
<evidence type="ECO:0000256" key="2">
    <source>
        <dbReference type="ARBA" id="ARBA00022679"/>
    </source>
</evidence>
<name>A0A916Y706_9HYPH</name>
<evidence type="ECO:0000259" key="4">
    <source>
        <dbReference type="SMART" id="SM00563"/>
    </source>
</evidence>
<dbReference type="AlphaFoldDB" id="A0A916Y706"/>
<dbReference type="EMBL" id="BMJJ01000010">
    <property type="protein sequence ID" value="GGD32587.1"/>
    <property type="molecule type" value="Genomic_DNA"/>
</dbReference>
<dbReference type="SUPFAM" id="SSF69593">
    <property type="entry name" value="Glycerol-3-phosphate (1)-acyltransferase"/>
    <property type="match status" value="1"/>
</dbReference>
<evidence type="ECO:0000256" key="3">
    <source>
        <dbReference type="ARBA" id="ARBA00023315"/>
    </source>
</evidence>
<dbReference type="GO" id="GO:0006654">
    <property type="term" value="P:phosphatidic acid biosynthetic process"/>
    <property type="evidence" value="ECO:0007669"/>
    <property type="project" value="TreeGrafter"/>
</dbReference>
<comment type="caution">
    <text evidence="5">The sequence shown here is derived from an EMBL/GenBank/DDBJ whole genome shotgun (WGS) entry which is preliminary data.</text>
</comment>
<dbReference type="CDD" id="cd07989">
    <property type="entry name" value="LPLAT_AGPAT-like"/>
    <property type="match status" value="1"/>
</dbReference>
<reference evidence="5" key="2">
    <citation type="submission" date="2020-09" db="EMBL/GenBank/DDBJ databases">
        <authorList>
            <person name="Sun Q."/>
            <person name="Zhou Y."/>
        </authorList>
    </citation>
    <scope>NUCLEOTIDE SEQUENCE</scope>
    <source>
        <strain evidence="5">CGMCC 1.15493</strain>
    </source>
</reference>
<keyword evidence="6" id="KW-1185">Reference proteome</keyword>
<accession>A0A916Y706</accession>
<sequence>MTAFRSLVFAALFYLNLLGHMVIFAPAVLFGPDRVVWWVTKSWARRSLWLLKVVTGTRASITGQENIPVGAALIAAKHQSFWEVFALVPELDRPTFVLKKELMNIPLFGWYSRRLGMIPVDRDGRGAALNSILAGAQKAVAAGRQIIIFPEGTRTAPGAEPEYRPGVHFLYTRLGVPLVPVALNSGVYWPRDSFVRRQGTVRAEFMPAIPPGLDRHALLRQVKAAIEGRSLGLLRSAYAERDDLPVTPVIAERLRETA</sequence>
<organism evidence="5 6">
    <name type="scientific">Aureimonas glaciei</name>
    <dbReference type="NCBI Taxonomy" id="1776957"/>
    <lineage>
        <taxon>Bacteria</taxon>
        <taxon>Pseudomonadati</taxon>
        <taxon>Pseudomonadota</taxon>
        <taxon>Alphaproteobacteria</taxon>
        <taxon>Hyphomicrobiales</taxon>
        <taxon>Aurantimonadaceae</taxon>
        <taxon>Aureimonas</taxon>
    </lineage>
</organism>
<dbReference type="PANTHER" id="PTHR10434:SF40">
    <property type="entry name" value="1-ACYL-SN-GLYCEROL-3-PHOSPHATE ACYLTRANSFERASE"/>
    <property type="match status" value="1"/>
</dbReference>
<dbReference type="Proteomes" id="UP000613160">
    <property type="component" value="Unassembled WGS sequence"/>
</dbReference>
<evidence type="ECO:0000313" key="5">
    <source>
        <dbReference type="EMBL" id="GGD32587.1"/>
    </source>
</evidence>
<dbReference type="RefSeq" id="WP_188853972.1">
    <property type="nucleotide sequence ID" value="NZ_BMJJ01000010.1"/>
</dbReference>
<keyword evidence="2" id="KW-0808">Transferase</keyword>
<dbReference type="GO" id="GO:0003841">
    <property type="term" value="F:1-acylglycerol-3-phosphate O-acyltransferase activity"/>
    <property type="evidence" value="ECO:0007669"/>
    <property type="project" value="TreeGrafter"/>
</dbReference>
<keyword evidence="3 5" id="KW-0012">Acyltransferase</keyword>
<gene>
    <name evidence="5" type="ORF">GCM10011335_39500</name>
</gene>
<evidence type="ECO:0000256" key="1">
    <source>
        <dbReference type="ARBA" id="ARBA00005189"/>
    </source>
</evidence>
<reference evidence="5" key="1">
    <citation type="journal article" date="2014" name="Int. J. Syst. Evol. Microbiol.">
        <title>Complete genome sequence of Corynebacterium casei LMG S-19264T (=DSM 44701T), isolated from a smear-ripened cheese.</title>
        <authorList>
            <consortium name="US DOE Joint Genome Institute (JGI-PGF)"/>
            <person name="Walter F."/>
            <person name="Albersmeier A."/>
            <person name="Kalinowski J."/>
            <person name="Ruckert C."/>
        </authorList>
    </citation>
    <scope>NUCLEOTIDE SEQUENCE</scope>
    <source>
        <strain evidence="5">CGMCC 1.15493</strain>
    </source>
</reference>
<proteinExistence type="predicted"/>
<dbReference type="PANTHER" id="PTHR10434">
    <property type="entry name" value="1-ACYL-SN-GLYCEROL-3-PHOSPHATE ACYLTRANSFERASE"/>
    <property type="match status" value="1"/>
</dbReference>
<dbReference type="SMART" id="SM00563">
    <property type="entry name" value="PlsC"/>
    <property type="match status" value="1"/>
</dbReference>
<evidence type="ECO:0000313" key="6">
    <source>
        <dbReference type="Proteomes" id="UP000613160"/>
    </source>
</evidence>
<protein>
    <submittedName>
        <fullName evidence="5">1-acyl-sn-glycerol-3-phosphate acyltransferase</fullName>
    </submittedName>
</protein>
<feature type="domain" description="Phospholipid/glycerol acyltransferase" evidence="4">
    <location>
        <begin position="72"/>
        <end position="186"/>
    </location>
</feature>